<gene>
    <name evidence="3" type="ORF">GCM10010170_040170</name>
</gene>
<keyword evidence="2" id="KW-0812">Transmembrane</keyword>
<organism evidence="3 4">
    <name type="scientific">Dactylosporangium salmoneum</name>
    <dbReference type="NCBI Taxonomy" id="53361"/>
    <lineage>
        <taxon>Bacteria</taxon>
        <taxon>Bacillati</taxon>
        <taxon>Actinomycetota</taxon>
        <taxon>Actinomycetes</taxon>
        <taxon>Micromonosporales</taxon>
        <taxon>Micromonosporaceae</taxon>
        <taxon>Dactylosporangium</taxon>
    </lineage>
</organism>
<reference evidence="4" key="1">
    <citation type="journal article" date="2019" name="Int. J. Syst. Evol. Microbiol.">
        <title>The Global Catalogue of Microorganisms (GCM) 10K type strain sequencing project: providing services to taxonomists for standard genome sequencing and annotation.</title>
        <authorList>
            <consortium name="The Broad Institute Genomics Platform"/>
            <consortium name="The Broad Institute Genome Sequencing Center for Infectious Disease"/>
            <person name="Wu L."/>
            <person name="Ma J."/>
        </authorList>
    </citation>
    <scope>NUCLEOTIDE SEQUENCE [LARGE SCALE GENOMIC DNA]</scope>
    <source>
        <strain evidence="4">JCM 3272</strain>
    </source>
</reference>
<evidence type="ECO:0000256" key="1">
    <source>
        <dbReference type="SAM" id="MobiDB-lite"/>
    </source>
</evidence>
<keyword evidence="2" id="KW-0472">Membrane</keyword>
<proteinExistence type="predicted"/>
<keyword evidence="2" id="KW-1133">Transmembrane helix</keyword>
<dbReference type="Proteomes" id="UP001501444">
    <property type="component" value="Unassembled WGS sequence"/>
</dbReference>
<keyword evidence="4" id="KW-1185">Reference proteome</keyword>
<feature type="transmembrane region" description="Helical" evidence="2">
    <location>
        <begin position="39"/>
        <end position="61"/>
    </location>
</feature>
<feature type="region of interest" description="Disordered" evidence="1">
    <location>
        <begin position="64"/>
        <end position="89"/>
    </location>
</feature>
<dbReference type="RefSeq" id="WP_344613969.1">
    <property type="nucleotide sequence ID" value="NZ_BAAARV010000030.1"/>
</dbReference>
<comment type="caution">
    <text evidence="3">The sequence shown here is derived from an EMBL/GenBank/DDBJ whole genome shotgun (WGS) entry which is preliminary data.</text>
</comment>
<evidence type="ECO:0000256" key="2">
    <source>
        <dbReference type="SAM" id="Phobius"/>
    </source>
</evidence>
<evidence type="ECO:0000313" key="4">
    <source>
        <dbReference type="Proteomes" id="UP001501444"/>
    </source>
</evidence>
<sequence length="388" mass="39971">MDFDDERAVRLLTPLRQEPQRPSTVDVRRAVVRGERRRMTLRVASVAVVVLAVLVGGWAVASPEAGPKPAPWPAASGTRPPDSGLSPGVTPLQCTAYPLELPPRAAGGGTVTGSDPSGQYIIGTGIDGGTGLALLWDDTKYGVVNAPDGLQLQGVNTHGVAVGATYGKKHVPWVVQGGVARLLAHPDGVDAVPYAINGKGQIAGSIHNQPVLWADPDAAPVPLRLPGPGYSGVARGIAEDGTVVGELLNGDRSAAYVWSPDGTPRMLPAPVVDGRPATNYGADQVRNGWASGRVGERWAVWNLATDEVRVVTGGAPGVVNGSGWTLVSTGADVVIDTRTAGLIILPTPAGQAPLAMQPVVLSDDGSIAAGVAITSENGHPVPVRWVCR</sequence>
<accession>A0ABP5THX1</accession>
<name>A0ABP5THX1_9ACTN</name>
<protein>
    <submittedName>
        <fullName evidence="3">Uncharacterized protein</fullName>
    </submittedName>
</protein>
<dbReference type="EMBL" id="BAAARV010000030">
    <property type="protein sequence ID" value="GAA2350529.1"/>
    <property type="molecule type" value="Genomic_DNA"/>
</dbReference>
<evidence type="ECO:0000313" key="3">
    <source>
        <dbReference type="EMBL" id="GAA2350529.1"/>
    </source>
</evidence>